<keyword evidence="3" id="KW-1185">Reference proteome</keyword>
<proteinExistence type="predicted"/>
<gene>
    <name evidence="2" type="ORF">V6N11_080632</name>
</gene>
<accession>A0ABR2R8A0</accession>
<keyword evidence="1" id="KW-0812">Transmembrane</keyword>
<evidence type="ECO:0000313" key="3">
    <source>
        <dbReference type="Proteomes" id="UP001396334"/>
    </source>
</evidence>
<evidence type="ECO:0000256" key="1">
    <source>
        <dbReference type="SAM" id="Phobius"/>
    </source>
</evidence>
<evidence type="ECO:0000313" key="2">
    <source>
        <dbReference type="EMBL" id="KAK9009163.1"/>
    </source>
</evidence>
<keyword evidence="1" id="KW-0472">Membrane</keyword>
<name>A0ABR2R8A0_9ROSI</name>
<keyword evidence="1" id="KW-1133">Transmembrane helix</keyword>
<protein>
    <submittedName>
        <fullName evidence="2">Uncharacterized protein</fullName>
    </submittedName>
</protein>
<organism evidence="2 3">
    <name type="scientific">Hibiscus sabdariffa</name>
    <name type="common">roselle</name>
    <dbReference type="NCBI Taxonomy" id="183260"/>
    <lineage>
        <taxon>Eukaryota</taxon>
        <taxon>Viridiplantae</taxon>
        <taxon>Streptophyta</taxon>
        <taxon>Embryophyta</taxon>
        <taxon>Tracheophyta</taxon>
        <taxon>Spermatophyta</taxon>
        <taxon>Magnoliopsida</taxon>
        <taxon>eudicotyledons</taxon>
        <taxon>Gunneridae</taxon>
        <taxon>Pentapetalae</taxon>
        <taxon>rosids</taxon>
        <taxon>malvids</taxon>
        <taxon>Malvales</taxon>
        <taxon>Malvaceae</taxon>
        <taxon>Malvoideae</taxon>
        <taxon>Hibiscus</taxon>
    </lineage>
</organism>
<feature type="transmembrane region" description="Helical" evidence="1">
    <location>
        <begin position="116"/>
        <end position="135"/>
    </location>
</feature>
<sequence>MQASCLCFGLLARAPQRGCSLGSVCGADLTARPFRWPILGVGFATCPDAWLLVAEWLIGVASFVVVGTSFSCCSSFHPPWRASLLLALWFTCPYSTTGLLAGSVCGTVLTARPHRWPVLGVGFAACPAAWLLTSYSF</sequence>
<comment type="caution">
    <text evidence="2">The sequence shown here is derived from an EMBL/GenBank/DDBJ whole genome shotgun (WGS) entry which is preliminary data.</text>
</comment>
<dbReference type="Proteomes" id="UP001396334">
    <property type="component" value="Unassembled WGS sequence"/>
</dbReference>
<reference evidence="2 3" key="1">
    <citation type="journal article" date="2024" name="G3 (Bethesda)">
        <title>Genome assembly of Hibiscus sabdariffa L. provides insights into metabolisms of medicinal natural products.</title>
        <authorList>
            <person name="Kim T."/>
        </authorList>
    </citation>
    <scope>NUCLEOTIDE SEQUENCE [LARGE SCALE GENOMIC DNA]</scope>
    <source>
        <strain evidence="2">TK-2024</strain>
        <tissue evidence="2">Old leaves</tissue>
    </source>
</reference>
<feature type="transmembrane region" description="Helical" evidence="1">
    <location>
        <begin position="84"/>
        <end position="110"/>
    </location>
</feature>
<feature type="transmembrane region" description="Helical" evidence="1">
    <location>
        <begin position="50"/>
        <end position="72"/>
    </location>
</feature>
<dbReference type="EMBL" id="JBBPBN010000025">
    <property type="protein sequence ID" value="KAK9009163.1"/>
    <property type="molecule type" value="Genomic_DNA"/>
</dbReference>